<evidence type="ECO:0000256" key="1">
    <source>
        <dbReference type="SAM" id="MobiDB-lite"/>
    </source>
</evidence>
<reference evidence="2 3" key="1">
    <citation type="submission" date="2018-11" db="EMBL/GenBank/DDBJ databases">
        <authorList>
            <consortium name="Pathogen Informatics"/>
        </authorList>
    </citation>
    <scope>NUCLEOTIDE SEQUENCE [LARGE SCALE GENOMIC DNA]</scope>
</reference>
<sequence>MMEQCLSLHDEDKSAKWEEFEDDDDDGGGGDSDGDDKGDGSGQDLEIVEFKLPSVGRLYCIDCNDQPLEVSHHFDA</sequence>
<dbReference type="Proteomes" id="UP000270924">
    <property type="component" value="Unassembled WGS sequence"/>
</dbReference>
<evidence type="ECO:0000313" key="2">
    <source>
        <dbReference type="EMBL" id="VDM19330.1"/>
    </source>
</evidence>
<feature type="compositionally biased region" description="Basic and acidic residues" evidence="1">
    <location>
        <begin position="8"/>
        <end position="18"/>
    </location>
</feature>
<gene>
    <name evidence="2" type="ORF">WBA_LOCUS10480</name>
</gene>
<feature type="region of interest" description="Disordered" evidence="1">
    <location>
        <begin position="1"/>
        <end position="45"/>
    </location>
</feature>
<evidence type="ECO:0000313" key="3">
    <source>
        <dbReference type="Proteomes" id="UP000270924"/>
    </source>
</evidence>
<feature type="compositionally biased region" description="Acidic residues" evidence="1">
    <location>
        <begin position="19"/>
        <end position="36"/>
    </location>
</feature>
<organism evidence="2 3">
    <name type="scientific">Wuchereria bancrofti</name>
    <dbReference type="NCBI Taxonomy" id="6293"/>
    <lineage>
        <taxon>Eukaryota</taxon>
        <taxon>Metazoa</taxon>
        <taxon>Ecdysozoa</taxon>
        <taxon>Nematoda</taxon>
        <taxon>Chromadorea</taxon>
        <taxon>Rhabditida</taxon>
        <taxon>Spirurina</taxon>
        <taxon>Spiruromorpha</taxon>
        <taxon>Filarioidea</taxon>
        <taxon>Onchocercidae</taxon>
        <taxon>Wuchereria</taxon>
    </lineage>
</organism>
<dbReference type="EMBL" id="UYWW01012177">
    <property type="protein sequence ID" value="VDM19330.1"/>
    <property type="molecule type" value="Genomic_DNA"/>
</dbReference>
<dbReference type="InParanoid" id="A0A3P7E9D0"/>
<proteinExistence type="predicted"/>
<keyword evidence="3" id="KW-1185">Reference proteome</keyword>
<protein>
    <submittedName>
        <fullName evidence="2">Uncharacterized protein</fullName>
    </submittedName>
</protein>
<name>A0A3P7E9D0_WUCBA</name>
<accession>A0A3P7E9D0</accession>
<dbReference type="AlphaFoldDB" id="A0A3P7E9D0"/>